<proteinExistence type="predicted"/>
<feature type="region of interest" description="Disordered" evidence="1">
    <location>
        <begin position="381"/>
        <end position="426"/>
    </location>
</feature>
<evidence type="ECO:0000259" key="2">
    <source>
        <dbReference type="Pfam" id="PF14040"/>
    </source>
</evidence>
<protein>
    <recommendedName>
        <fullName evidence="2">Deoxyribonuclease NucA/NucB domain-containing protein</fullName>
    </recommendedName>
</protein>
<dbReference type="InterPro" id="IPR029476">
    <property type="entry name" value="DNase_NucA_NucB"/>
</dbReference>
<gene>
    <name evidence="3" type="ORF">ACFFV7_33660</name>
</gene>
<evidence type="ECO:0000313" key="4">
    <source>
        <dbReference type="Proteomes" id="UP001589647"/>
    </source>
</evidence>
<dbReference type="Pfam" id="PF14040">
    <property type="entry name" value="DNase_NucA_NucB"/>
    <property type="match status" value="1"/>
</dbReference>
<evidence type="ECO:0000313" key="3">
    <source>
        <dbReference type="EMBL" id="MFB9206182.1"/>
    </source>
</evidence>
<dbReference type="Proteomes" id="UP001589647">
    <property type="component" value="Unassembled WGS sequence"/>
</dbReference>
<feature type="region of interest" description="Disordered" evidence="1">
    <location>
        <begin position="1"/>
        <end position="20"/>
    </location>
</feature>
<dbReference type="EMBL" id="JBHMEI010000035">
    <property type="protein sequence ID" value="MFB9206182.1"/>
    <property type="molecule type" value="Genomic_DNA"/>
</dbReference>
<reference evidence="3 4" key="1">
    <citation type="submission" date="2024-09" db="EMBL/GenBank/DDBJ databases">
        <authorList>
            <person name="Sun Q."/>
            <person name="Mori K."/>
        </authorList>
    </citation>
    <scope>NUCLEOTIDE SEQUENCE [LARGE SCALE GENOMIC DNA]</scope>
    <source>
        <strain evidence="3 4">CCM 3426</strain>
    </source>
</reference>
<sequence length="534" mass="58403">MTVEVEHDPAAPGQGSGAIWTGTSTTAVPSGNYTGVAIPSGKLTNGWKVRWRARATAAGVNGAWTTWHALTIAVSSVAPAAVRTGVALTSDPNTSGPFDYQRMSPADCNAERRKSPRPWHGFGWTVLRPYTGCYSRIAGWGDWEVDQLTGIPTSECPKSEGVRMTVNVIMYTNLGTKKGEPVVHGENDRELQAWDISIWIDITELIVMDSNCNQTNMLDGRNITVRVEAVGSDNADCNQIKGPAGGKRVAPIGDFKRSGNGRTAWIFRSEGTRWGNCTLRPKLYPGVSVDFLDPEPFKLWHHLGTEQIPTRPKGDFPFVARCDSIRLSYPVPKANGQPGNDWIGYSGGCRILGADRVYTMYADDPFRSEVARHIRDAFQNPQATDPKLDRNGNPITKSFPGNYDVIPRPPLTRRARNGRAPDGPLLNSKNRTQMTWYCPNLPGAGPGKQCDECPFASTNQAIGVEGQLINNVWTPTFNASLRQVSTDHNQAAGRDLAAFYARYRVFTSGQLEGGAGNWPSNAFWVRIRNGAPPS</sequence>
<name>A0ABV5IP90_9ACTN</name>
<feature type="domain" description="Deoxyribonuclease NucA/NucB" evidence="2">
    <location>
        <begin position="437"/>
        <end position="505"/>
    </location>
</feature>
<organism evidence="3 4">
    <name type="scientific">Nonomuraea spiralis</name>
    <dbReference type="NCBI Taxonomy" id="46182"/>
    <lineage>
        <taxon>Bacteria</taxon>
        <taxon>Bacillati</taxon>
        <taxon>Actinomycetota</taxon>
        <taxon>Actinomycetes</taxon>
        <taxon>Streptosporangiales</taxon>
        <taxon>Streptosporangiaceae</taxon>
        <taxon>Nonomuraea</taxon>
    </lineage>
</organism>
<comment type="caution">
    <text evidence="3">The sequence shown here is derived from an EMBL/GenBank/DDBJ whole genome shotgun (WGS) entry which is preliminary data.</text>
</comment>
<keyword evidence="4" id="KW-1185">Reference proteome</keyword>
<evidence type="ECO:0000256" key="1">
    <source>
        <dbReference type="SAM" id="MobiDB-lite"/>
    </source>
</evidence>
<dbReference type="RefSeq" id="WP_189652945.1">
    <property type="nucleotide sequence ID" value="NZ_BMRC01000033.1"/>
</dbReference>
<accession>A0ABV5IP90</accession>